<comment type="subcellular location">
    <subcellularLocation>
        <location evidence="3 10">Nucleus</location>
    </subcellularLocation>
</comment>
<feature type="compositionally biased region" description="Basic residues" evidence="11">
    <location>
        <begin position="411"/>
        <end position="431"/>
    </location>
</feature>
<evidence type="ECO:0000256" key="9">
    <source>
        <dbReference type="PROSITE-ProRule" id="PRU00176"/>
    </source>
</evidence>
<evidence type="ECO:0000259" key="13">
    <source>
        <dbReference type="PROSITE" id="PS50102"/>
    </source>
</evidence>
<evidence type="ECO:0000313" key="14">
    <source>
        <dbReference type="EMBL" id="KAJ2004828.1"/>
    </source>
</evidence>
<comment type="similarity">
    <text evidence="4 10">Belongs to the cyclophilin-type PPIase family. PPIL4 subfamily.</text>
</comment>
<dbReference type="PROSITE" id="PS50072">
    <property type="entry name" value="CSA_PPIASE_2"/>
    <property type="match status" value="1"/>
</dbReference>
<evidence type="ECO:0000256" key="1">
    <source>
        <dbReference type="ARBA" id="ARBA00000971"/>
    </source>
</evidence>
<reference evidence="14" key="1">
    <citation type="submission" date="2022-07" db="EMBL/GenBank/DDBJ databases">
        <title>Phylogenomic reconstructions and comparative analyses of Kickxellomycotina fungi.</title>
        <authorList>
            <person name="Reynolds N.K."/>
            <person name="Stajich J.E."/>
            <person name="Barry K."/>
            <person name="Grigoriev I.V."/>
            <person name="Crous P."/>
            <person name="Smith M.E."/>
        </authorList>
    </citation>
    <scope>NUCLEOTIDE SEQUENCE</scope>
    <source>
        <strain evidence="14">IMI 214461</strain>
    </source>
</reference>
<feature type="domain" description="RRM" evidence="13">
    <location>
        <begin position="245"/>
        <end position="323"/>
    </location>
</feature>
<dbReference type="PRINTS" id="PR00153">
    <property type="entry name" value="CSAPPISMRASE"/>
</dbReference>
<dbReference type="Pfam" id="PF00160">
    <property type="entry name" value="Pro_isomerase"/>
    <property type="match status" value="1"/>
</dbReference>
<dbReference type="Proteomes" id="UP001150907">
    <property type="component" value="Unassembled WGS sequence"/>
</dbReference>
<dbReference type="Pfam" id="PF00076">
    <property type="entry name" value="RRM_1"/>
    <property type="match status" value="1"/>
</dbReference>
<evidence type="ECO:0000256" key="3">
    <source>
        <dbReference type="ARBA" id="ARBA00004123"/>
    </source>
</evidence>
<keyword evidence="8 10" id="KW-0539">Nucleus</keyword>
<feature type="domain" description="PPIase cyclophilin-type" evidence="12">
    <location>
        <begin position="6"/>
        <end position="166"/>
    </location>
</feature>
<dbReference type="SMART" id="SM00360">
    <property type="entry name" value="RRM"/>
    <property type="match status" value="1"/>
</dbReference>
<accession>A0A9W8BKT6</accession>
<evidence type="ECO:0000256" key="10">
    <source>
        <dbReference type="RuleBase" id="RU365081"/>
    </source>
</evidence>
<dbReference type="GO" id="GO:0003755">
    <property type="term" value="F:peptidyl-prolyl cis-trans isomerase activity"/>
    <property type="evidence" value="ECO:0007669"/>
    <property type="project" value="UniProtKB-UniRule"/>
</dbReference>
<evidence type="ECO:0000256" key="2">
    <source>
        <dbReference type="ARBA" id="ARBA00002388"/>
    </source>
</evidence>
<evidence type="ECO:0000259" key="12">
    <source>
        <dbReference type="PROSITE" id="PS50072"/>
    </source>
</evidence>
<dbReference type="GO" id="GO:0005634">
    <property type="term" value="C:nucleus"/>
    <property type="evidence" value="ECO:0007669"/>
    <property type="project" value="UniProtKB-SubCell"/>
</dbReference>
<dbReference type="InterPro" id="IPR000504">
    <property type="entry name" value="RRM_dom"/>
</dbReference>
<evidence type="ECO:0000256" key="8">
    <source>
        <dbReference type="ARBA" id="ARBA00023242"/>
    </source>
</evidence>
<keyword evidence="6 10" id="KW-0697">Rotamase</keyword>
<keyword evidence="7 10" id="KW-0413">Isomerase</keyword>
<dbReference type="CDD" id="cd12235">
    <property type="entry name" value="RRM_PPIL4"/>
    <property type="match status" value="1"/>
</dbReference>
<evidence type="ECO:0000256" key="11">
    <source>
        <dbReference type="SAM" id="MobiDB-lite"/>
    </source>
</evidence>
<evidence type="ECO:0000256" key="7">
    <source>
        <dbReference type="ARBA" id="ARBA00023235"/>
    </source>
</evidence>
<dbReference type="InterPro" id="IPR035542">
    <property type="entry name" value="CRIP"/>
</dbReference>
<dbReference type="EMBL" id="JANBQF010000132">
    <property type="protein sequence ID" value="KAJ2004828.1"/>
    <property type="molecule type" value="Genomic_DNA"/>
</dbReference>
<dbReference type="PROSITE" id="PS50102">
    <property type="entry name" value="RRM"/>
    <property type="match status" value="1"/>
</dbReference>
<dbReference type="FunFam" id="2.40.100.10:FF:000015">
    <property type="entry name" value="Peptidyl-prolyl cis-trans isomerase"/>
    <property type="match status" value="1"/>
</dbReference>
<evidence type="ECO:0000256" key="5">
    <source>
        <dbReference type="ARBA" id="ARBA00022884"/>
    </source>
</evidence>
<dbReference type="InterPro" id="IPR029000">
    <property type="entry name" value="Cyclophilin-like_dom_sf"/>
</dbReference>
<comment type="caution">
    <text evidence="14">The sequence shown here is derived from an EMBL/GenBank/DDBJ whole genome shotgun (WGS) entry which is preliminary data.</text>
</comment>
<feature type="compositionally biased region" description="Basic and acidic residues" evidence="11">
    <location>
        <begin position="384"/>
        <end position="410"/>
    </location>
</feature>
<dbReference type="OrthoDB" id="2083at2759"/>
<protein>
    <recommendedName>
        <fullName evidence="10">Peptidyl-prolyl cis-trans isomerase</fullName>
        <shortName evidence="10">PPIase</shortName>
        <ecNumber evidence="10">5.2.1.8</ecNumber>
    </recommendedName>
</protein>
<dbReference type="SUPFAM" id="SSF54928">
    <property type="entry name" value="RNA-binding domain, RBD"/>
    <property type="match status" value="1"/>
</dbReference>
<dbReference type="GO" id="GO:0003723">
    <property type="term" value="F:RNA binding"/>
    <property type="evidence" value="ECO:0007669"/>
    <property type="project" value="UniProtKB-UniRule"/>
</dbReference>
<evidence type="ECO:0000256" key="4">
    <source>
        <dbReference type="ARBA" id="ARBA00010739"/>
    </source>
</evidence>
<dbReference type="Gene3D" id="2.40.100.10">
    <property type="entry name" value="Cyclophilin-like"/>
    <property type="match status" value="1"/>
</dbReference>
<dbReference type="AlphaFoldDB" id="A0A9W8BKT6"/>
<dbReference type="InterPro" id="IPR012677">
    <property type="entry name" value="Nucleotide-bd_a/b_plait_sf"/>
</dbReference>
<dbReference type="InterPro" id="IPR035979">
    <property type="entry name" value="RBD_domain_sf"/>
</dbReference>
<comment type="function">
    <text evidence="2 10">PPIases accelerate the folding of proteins. It catalyzes the cis-trans isomerization of proline imidic peptide bonds in oligopeptides.</text>
</comment>
<comment type="catalytic activity">
    <reaction evidence="1 10">
        <text>[protein]-peptidylproline (omega=180) = [protein]-peptidylproline (omega=0)</text>
        <dbReference type="Rhea" id="RHEA:16237"/>
        <dbReference type="Rhea" id="RHEA-COMP:10747"/>
        <dbReference type="Rhea" id="RHEA-COMP:10748"/>
        <dbReference type="ChEBI" id="CHEBI:83833"/>
        <dbReference type="ChEBI" id="CHEBI:83834"/>
        <dbReference type="EC" id="5.2.1.8"/>
    </reaction>
</comment>
<sequence length="431" mass="48579">MSVLIETSIGDLVIDLYSKEAPRTCKNFIKLCKIKYYNFCLIHRIERNFIAQTGDPTGTGQGGESIYGVLGGETYFPAEIHPRLKHTKRGTVSMAVSGDTKTGAGGVSGSQFFITLADGLDYLDGRYTVFGQVAEGLDVLDQINAAMCDSSHYRPLRDILIRHTIILDDPFPDPPRLVVPDWSPLLPTADQLSNIRMEAGDASPTDCNVAESEEGDRAEREARAQALTLEMIGDLPFAEIKPPENILFVCKLNPITRDDDLETIFARFGKIVSCQIIRDTVTSDSLGYAFIEFDEKESCEEAYFKMDNVLIDDRRIHVDFSQSVSKLHGKWLQNRKQRNELHGSNKSLRMKSKYRSDEMGDSSSVTDARRFDMVFDAKTLARSHNKEPALGEERSTGSESRRKSRWDSRSSNRHHHSRSRSPHHSRDKRPL</sequence>
<dbReference type="SUPFAM" id="SSF50891">
    <property type="entry name" value="Cyclophilin-like"/>
    <property type="match status" value="1"/>
</dbReference>
<organism evidence="14 15">
    <name type="scientific">Coemansia thaxteri</name>
    <dbReference type="NCBI Taxonomy" id="2663907"/>
    <lineage>
        <taxon>Eukaryota</taxon>
        <taxon>Fungi</taxon>
        <taxon>Fungi incertae sedis</taxon>
        <taxon>Zoopagomycota</taxon>
        <taxon>Kickxellomycotina</taxon>
        <taxon>Kickxellomycetes</taxon>
        <taxon>Kickxellales</taxon>
        <taxon>Kickxellaceae</taxon>
        <taxon>Coemansia</taxon>
    </lineage>
</organism>
<dbReference type="EC" id="5.2.1.8" evidence="10"/>
<dbReference type="InterPro" id="IPR035538">
    <property type="entry name" value="Cyclophilin_PPIL4"/>
</dbReference>
<keyword evidence="5 9" id="KW-0694">RNA-binding</keyword>
<proteinExistence type="inferred from homology"/>
<keyword evidence="15" id="KW-1185">Reference proteome</keyword>
<feature type="region of interest" description="Disordered" evidence="11">
    <location>
        <begin position="382"/>
        <end position="431"/>
    </location>
</feature>
<dbReference type="PANTHER" id="PTHR45843:SF1">
    <property type="entry name" value="PEPTIDYL-PROLYL CIS-TRANS ISOMERASE-LIKE 4"/>
    <property type="match status" value="1"/>
</dbReference>
<dbReference type="CDD" id="cd01921">
    <property type="entry name" value="cyclophilin_RRM"/>
    <property type="match status" value="1"/>
</dbReference>
<evidence type="ECO:0000256" key="6">
    <source>
        <dbReference type="ARBA" id="ARBA00023110"/>
    </source>
</evidence>
<feature type="region of interest" description="Disordered" evidence="11">
    <location>
        <begin position="199"/>
        <end position="220"/>
    </location>
</feature>
<dbReference type="InterPro" id="IPR002130">
    <property type="entry name" value="Cyclophilin-type_PPIase_dom"/>
</dbReference>
<dbReference type="Gene3D" id="3.30.70.330">
    <property type="match status" value="1"/>
</dbReference>
<dbReference type="PANTHER" id="PTHR45843">
    <property type="entry name" value="PEPTIDYL-PROLYL CIS-TRANS ISOMERASE-LIKE 4"/>
    <property type="match status" value="1"/>
</dbReference>
<evidence type="ECO:0000313" key="15">
    <source>
        <dbReference type="Proteomes" id="UP001150907"/>
    </source>
</evidence>
<name>A0A9W8BKT6_9FUNG</name>
<gene>
    <name evidence="14" type="primary">cyp6</name>
    <name evidence="14" type="ORF">H4R26_002297</name>
</gene>
<feature type="region of interest" description="Disordered" evidence="11">
    <location>
        <begin position="335"/>
        <end position="363"/>
    </location>
</feature>